<evidence type="ECO:0000256" key="1">
    <source>
        <dbReference type="ARBA" id="ARBA00022676"/>
    </source>
</evidence>
<sequence length="363" mass="43290">MKLRQKLYKKQKYKKRLDKVTMKTRSIDIFCQVIDNFGDIGVCYRLYKELSSLFPETSIRLLLDKTEEFFALCSEYQEISYKTYAEIEAEKESVETAEVIIEAFACEIPDNYLQKAYHNSKLIVNLEYFSAEDWTEDFHLQESILGIGTCRKFFFMPGISKKTGGILTKAYYPNLSLQDFGITREDYDLVGSIFSYEKNFTSLFESLQKIGKRVCLCILGEKSQESVRKSLGNFKRYDRIELKFLPFYSQENYEALIQKCDFNFVRGEDSFARALLTGKPFLWHIYPQENDLHFQKLQSFLEKYCPENKALQNTFFSYNREETDYSYFWEHFKEIREQNEEFRDYIQKHCNLGIKLKQFIENF</sequence>
<keyword evidence="2" id="KW-0808">Transferase</keyword>
<comment type="function">
    <text evidence="3">Protein-arginine rhamnosyltransferase that catalyzes the transfer of a single rhamnose to elongation factor P (EF-P) on 'Lys-32', a modification required for EF-P-dependent rescue of polyproline stalled ribosomes.</text>
</comment>
<comment type="catalytic activity">
    <reaction evidence="7">
        <text>dTDP-beta-L-rhamnose + L-arginyl-[protein] = N(omega)-(alpha-L-rhamnosyl)-L-arginyl-[protein] + dTDP + H(+)</text>
        <dbReference type="Rhea" id="RHEA:66692"/>
        <dbReference type="Rhea" id="RHEA-COMP:10532"/>
        <dbReference type="Rhea" id="RHEA-COMP:17096"/>
        <dbReference type="ChEBI" id="CHEBI:15378"/>
        <dbReference type="ChEBI" id="CHEBI:29965"/>
        <dbReference type="ChEBI" id="CHEBI:57510"/>
        <dbReference type="ChEBI" id="CHEBI:58369"/>
        <dbReference type="ChEBI" id="CHEBI:167445"/>
    </reaction>
    <physiologicalReaction direction="left-to-right" evidence="7">
        <dbReference type="Rhea" id="RHEA:66693"/>
    </physiologicalReaction>
</comment>
<gene>
    <name evidence="8" type="ORF">FSBG_01134</name>
</gene>
<evidence type="ECO:0000256" key="6">
    <source>
        <dbReference type="ARBA" id="ARBA00030025"/>
    </source>
</evidence>
<evidence type="ECO:0000256" key="5">
    <source>
        <dbReference type="ARBA" id="ARBA00024416"/>
    </source>
</evidence>
<comment type="similarity">
    <text evidence="4">Belongs to the glycosyltransferase 104 family.</text>
</comment>
<dbReference type="HOGENOM" id="CLU_060250_0_0_0"/>
<name>E5BGL4_9FUSO</name>
<dbReference type="BioCyc" id="FSP469605-HMP:GTSP-1140-MONOMER"/>
<evidence type="ECO:0000256" key="2">
    <source>
        <dbReference type="ARBA" id="ARBA00022679"/>
    </source>
</evidence>
<evidence type="ECO:0000256" key="3">
    <source>
        <dbReference type="ARBA" id="ARBA00024303"/>
    </source>
</evidence>
<evidence type="ECO:0000313" key="8">
    <source>
        <dbReference type="EMBL" id="EFS21637.1"/>
    </source>
</evidence>
<accession>E5BGL4</accession>
<dbReference type="AlphaFoldDB" id="E5BGL4"/>
<organism evidence="8 9">
    <name type="scientific">Fusobacterium gonidiaformans 3-1-5R</name>
    <dbReference type="NCBI Taxonomy" id="469605"/>
    <lineage>
        <taxon>Bacteria</taxon>
        <taxon>Fusobacteriati</taxon>
        <taxon>Fusobacteriota</taxon>
        <taxon>Fusobacteriia</taxon>
        <taxon>Fusobacteriales</taxon>
        <taxon>Fusobacteriaceae</taxon>
        <taxon>Fusobacterium</taxon>
    </lineage>
</organism>
<keyword evidence="9" id="KW-1185">Reference proteome</keyword>
<proteinExistence type="inferred from homology"/>
<keyword evidence="1" id="KW-0328">Glycosyltransferase</keyword>
<dbReference type="Proteomes" id="UP000002975">
    <property type="component" value="Unassembled WGS sequence"/>
</dbReference>
<dbReference type="EMBL" id="GG657972">
    <property type="protein sequence ID" value="EFS21637.1"/>
    <property type="molecule type" value="Genomic_DNA"/>
</dbReference>
<evidence type="ECO:0000313" key="9">
    <source>
        <dbReference type="Proteomes" id="UP000002975"/>
    </source>
</evidence>
<evidence type="ECO:0000256" key="4">
    <source>
        <dbReference type="ARBA" id="ARBA00024346"/>
    </source>
</evidence>
<protein>
    <recommendedName>
        <fullName evidence="5">Protein-arginine rhamnosyltransferase</fullName>
    </recommendedName>
    <alternativeName>
        <fullName evidence="6">EF-P arginine rhamnosyltransferase</fullName>
    </alternativeName>
</protein>
<evidence type="ECO:0000256" key="7">
    <source>
        <dbReference type="ARBA" id="ARBA00048472"/>
    </source>
</evidence>
<dbReference type="GO" id="GO:0106361">
    <property type="term" value="F:protein-arginine rhamnosyltransferase activity"/>
    <property type="evidence" value="ECO:0007669"/>
    <property type="project" value="InterPro"/>
</dbReference>
<reference evidence="8 9" key="1">
    <citation type="submission" date="2009-02" db="EMBL/GenBank/DDBJ databases">
        <title>The Genome Sequence of Fusobacterium sp. 3_1_5R.</title>
        <authorList>
            <consortium name="The Broad Institute Genome Sequencing Platform"/>
            <person name="Ward D."/>
            <person name="Young S.K."/>
            <person name="Kodira C.D."/>
            <person name="Zeng Q."/>
            <person name="Koehrsen M."/>
            <person name="Alvarado L."/>
            <person name="Berlin A."/>
            <person name="Borenstein D."/>
            <person name="Chen Z."/>
            <person name="Engels R."/>
            <person name="Freedman E."/>
            <person name="Gellesch M."/>
            <person name="Goldberg J."/>
            <person name="Griggs A."/>
            <person name="Gujja S."/>
            <person name="Heiman D."/>
            <person name="Hepburn T."/>
            <person name="Howarth C."/>
            <person name="Jen D."/>
            <person name="Larson L."/>
            <person name="Lewis B."/>
            <person name="Mehta T."/>
            <person name="Park D."/>
            <person name="Pearson M."/>
            <person name="Roberts A."/>
            <person name="Saif S."/>
            <person name="Shea T."/>
            <person name="Shenoy N."/>
            <person name="Sisk P."/>
            <person name="Stolte C."/>
            <person name="Sykes S."/>
            <person name="Walk T."/>
            <person name="White J."/>
            <person name="Yandava C."/>
            <person name="Allen-Vercoe E."/>
            <person name="Strauss J."/>
            <person name="Ambrose C."/>
            <person name="Lander E."/>
            <person name="Nusbaum C."/>
            <person name="Galagan J."/>
            <person name="Birren B."/>
        </authorList>
    </citation>
    <scope>NUCLEOTIDE SEQUENCE [LARGE SCALE GENOMIC DNA]</scope>
    <source>
        <strain evidence="8 9">3_1_5R</strain>
    </source>
</reference>
<dbReference type="InterPro" id="IPR016633">
    <property type="entry name" value="EarP"/>
</dbReference>
<dbReference type="Pfam" id="PF10093">
    <property type="entry name" value="EarP"/>
    <property type="match status" value="1"/>
</dbReference>
<dbReference type="OrthoDB" id="209085at2"/>